<organism evidence="1 2">
    <name type="scientific">Smallanthus sonchifolius</name>
    <dbReference type="NCBI Taxonomy" id="185202"/>
    <lineage>
        <taxon>Eukaryota</taxon>
        <taxon>Viridiplantae</taxon>
        <taxon>Streptophyta</taxon>
        <taxon>Embryophyta</taxon>
        <taxon>Tracheophyta</taxon>
        <taxon>Spermatophyta</taxon>
        <taxon>Magnoliopsida</taxon>
        <taxon>eudicotyledons</taxon>
        <taxon>Gunneridae</taxon>
        <taxon>Pentapetalae</taxon>
        <taxon>asterids</taxon>
        <taxon>campanulids</taxon>
        <taxon>Asterales</taxon>
        <taxon>Asteraceae</taxon>
        <taxon>Asteroideae</taxon>
        <taxon>Heliantheae alliance</taxon>
        <taxon>Millerieae</taxon>
        <taxon>Smallanthus</taxon>
    </lineage>
</organism>
<reference evidence="1 2" key="2">
    <citation type="journal article" date="2022" name="Mol. Ecol. Resour.">
        <title>The genomes of chicory, endive, great burdock and yacon provide insights into Asteraceae paleo-polyploidization history and plant inulin production.</title>
        <authorList>
            <person name="Fan W."/>
            <person name="Wang S."/>
            <person name="Wang H."/>
            <person name="Wang A."/>
            <person name="Jiang F."/>
            <person name="Liu H."/>
            <person name="Zhao H."/>
            <person name="Xu D."/>
            <person name="Zhang Y."/>
        </authorList>
    </citation>
    <scope>NUCLEOTIDE SEQUENCE [LARGE SCALE GENOMIC DNA]</scope>
    <source>
        <strain evidence="2">cv. Yunnan</strain>
        <tissue evidence="1">Leaves</tissue>
    </source>
</reference>
<protein>
    <submittedName>
        <fullName evidence="1">Uncharacterized protein</fullName>
    </submittedName>
</protein>
<dbReference type="Proteomes" id="UP001056120">
    <property type="component" value="Linkage Group LG13"/>
</dbReference>
<accession>A0ACB9GVJ1</accession>
<proteinExistence type="predicted"/>
<name>A0ACB9GVJ1_9ASTR</name>
<reference evidence="2" key="1">
    <citation type="journal article" date="2022" name="Mol. Ecol. Resour.">
        <title>The genomes of chicory, endive, great burdock and yacon provide insights into Asteraceae palaeo-polyploidization history and plant inulin production.</title>
        <authorList>
            <person name="Fan W."/>
            <person name="Wang S."/>
            <person name="Wang H."/>
            <person name="Wang A."/>
            <person name="Jiang F."/>
            <person name="Liu H."/>
            <person name="Zhao H."/>
            <person name="Xu D."/>
            <person name="Zhang Y."/>
        </authorList>
    </citation>
    <scope>NUCLEOTIDE SEQUENCE [LARGE SCALE GENOMIC DNA]</scope>
    <source>
        <strain evidence="2">cv. Yunnan</strain>
    </source>
</reference>
<evidence type="ECO:0000313" key="1">
    <source>
        <dbReference type="EMBL" id="KAI3787382.1"/>
    </source>
</evidence>
<comment type="caution">
    <text evidence="1">The sequence shown here is derived from an EMBL/GenBank/DDBJ whole genome shotgun (WGS) entry which is preliminary data.</text>
</comment>
<gene>
    <name evidence="1" type="ORF">L1987_41819</name>
</gene>
<evidence type="ECO:0000313" key="2">
    <source>
        <dbReference type="Proteomes" id="UP001056120"/>
    </source>
</evidence>
<keyword evidence="2" id="KW-1185">Reference proteome</keyword>
<dbReference type="EMBL" id="CM042030">
    <property type="protein sequence ID" value="KAI3787382.1"/>
    <property type="molecule type" value="Genomic_DNA"/>
</dbReference>
<sequence>MVTLISGPVTSASVDWNGSFLPTRRLTSTNNLSPWLHDVSLSHSHLSPLLSFLLSLPPCFCSHHSPPFSPIELSKYGRRARSE</sequence>